<feature type="domain" description="Quinate/shikimate 5-dehydrogenase/glutamyl-tRNA reductase" evidence="12">
    <location>
        <begin position="171"/>
        <end position="297"/>
    </location>
</feature>
<dbReference type="InterPro" id="IPR015896">
    <property type="entry name" value="4pyrrol_synth_GluRdtase_dimer"/>
</dbReference>
<keyword evidence="15" id="KW-1185">Reference proteome</keyword>
<comment type="catalytic activity">
    <reaction evidence="7 8 9">
        <text>(S)-4-amino-5-oxopentanoate + tRNA(Glu) + NADP(+) = L-glutamyl-tRNA(Glu) + NADPH + H(+)</text>
        <dbReference type="Rhea" id="RHEA:12344"/>
        <dbReference type="Rhea" id="RHEA-COMP:9663"/>
        <dbReference type="Rhea" id="RHEA-COMP:9680"/>
        <dbReference type="ChEBI" id="CHEBI:15378"/>
        <dbReference type="ChEBI" id="CHEBI:57501"/>
        <dbReference type="ChEBI" id="CHEBI:57783"/>
        <dbReference type="ChEBI" id="CHEBI:58349"/>
        <dbReference type="ChEBI" id="CHEBI:78442"/>
        <dbReference type="ChEBI" id="CHEBI:78520"/>
        <dbReference type="EC" id="1.2.1.70"/>
    </reaction>
</comment>
<dbReference type="Gene3D" id="3.40.50.720">
    <property type="entry name" value="NAD(P)-binding Rossmann-like Domain"/>
    <property type="match status" value="1"/>
</dbReference>
<dbReference type="PIRSF" id="PIRSF000445">
    <property type="entry name" value="4pyrrol_synth_GluRdtase"/>
    <property type="match status" value="1"/>
</dbReference>
<dbReference type="InterPro" id="IPR015895">
    <property type="entry name" value="4pyrrol_synth_GluRdtase_N"/>
</dbReference>
<feature type="binding site" evidence="8">
    <location>
        <begin position="112"/>
        <end position="114"/>
    </location>
    <ligand>
        <name>substrate</name>
    </ligand>
</feature>
<protein>
    <recommendedName>
        <fullName evidence="3 8">Glutamyl-tRNA reductase</fullName>
        <shortName evidence="8">GluTR</shortName>
        <ecNumber evidence="3 8">1.2.1.70</ecNumber>
    </recommendedName>
</protein>
<keyword evidence="5 8" id="KW-0560">Oxidoreductase</keyword>
<dbReference type="NCBIfam" id="TIGR01035">
    <property type="entry name" value="hemA"/>
    <property type="match status" value="1"/>
</dbReference>
<comment type="miscellaneous">
    <text evidence="8">During catalysis, the active site Cys acts as a nucleophile attacking the alpha-carbonyl group of tRNA-bound glutamate with the formation of a thioester intermediate between enzyme and glutamate, and the concomitant release of tRNA(Glu). The thioester intermediate is finally reduced by direct hydride transfer from NADPH, to form the product GSA.</text>
</comment>
<evidence type="ECO:0000256" key="3">
    <source>
        <dbReference type="ARBA" id="ARBA00012970"/>
    </source>
</evidence>
<feature type="active site" description="Nucleophile" evidence="8">
    <location>
        <position position="50"/>
    </location>
</feature>
<dbReference type="InterPro" id="IPR036291">
    <property type="entry name" value="NAD(P)-bd_dom_sf"/>
</dbReference>
<keyword evidence="6 8" id="KW-0627">Porphyrin biosynthesis</keyword>
<reference evidence="15" key="1">
    <citation type="journal article" date="2019" name="Int. J. Syst. Evol. Microbiol.">
        <title>The Global Catalogue of Microorganisms (GCM) 10K type strain sequencing project: providing services to taxonomists for standard genome sequencing and annotation.</title>
        <authorList>
            <consortium name="The Broad Institute Genomics Platform"/>
            <consortium name="The Broad Institute Genome Sequencing Center for Infectious Disease"/>
            <person name="Wu L."/>
            <person name="Ma J."/>
        </authorList>
    </citation>
    <scope>NUCLEOTIDE SEQUENCE [LARGE SCALE GENOMIC DNA]</scope>
    <source>
        <strain evidence="15">IBRC-M 10908</strain>
    </source>
</reference>
<evidence type="ECO:0000313" key="14">
    <source>
        <dbReference type="EMBL" id="MFC4337241.1"/>
    </source>
</evidence>
<feature type="domain" description="Glutamyl-tRNA reductase N-terminal" evidence="13">
    <location>
        <begin position="6"/>
        <end position="154"/>
    </location>
</feature>
<dbReference type="Pfam" id="PF01488">
    <property type="entry name" value="Shikimate_DH"/>
    <property type="match status" value="1"/>
</dbReference>
<sequence length="450" mass="48206">MNLLVVGLSHHSAPIDALERVAFTESEGRAAVDRLVDSGAVAEAVVLSTCNRVEVYAAAPTFHGALVAIVDELKQRWEDMDFASIGFARHGQDAVDHLFRTIAGLDSIAAGESQILGQIRASYERAVEWGQVEKHLHDLFQRALHAGKRVRAETDIEAAAPSIIASALTFAEERLDVSVESSRVTVLGAGAMGALAAATVARREPGALTVVNRDSDKARRLAAEWGGRAEEWSELARVFKETDVLITATGAHEPVVTAELVSGLERLTVLDVALPRDTDPEAALLPGIEVVDLERLRRAAGDTPMRGAFAEAESIVRAEREEYLERVRAEAITPTVAALRNAAEEIVSAELCKLARRDDFSDPQRATVAAMVRRVVGRLLHEPTVRIRQLAGQPGAPDYAQILNELFALDSGDLGTATQDVLAEALTIRPDASETPGAPGSTAPAPEGDR</sequence>
<comment type="function">
    <text evidence="8">Catalyzes the NADPH-dependent reduction of glutamyl-tRNA(Glu) to glutamate 1-semialdehyde (GSA).</text>
</comment>
<evidence type="ECO:0000256" key="2">
    <source>
        <dbReference type="ARBA" id="ARBA00005916"/>
    </source>
</evidence>
<dbReference type="Pfam" id="PF00745">
    <property type="entry name" value="GlutR_dimer"/>
    <property type="match status" value="1"/>
</dbReference>
<evidence type="ECO:0000256" key="5">
    <source>
        <dbReference type="ARBA" id="ARBA00023002"/>
    </source>
</evidence>
<evidence type="ECO:0000259" key="11">
    <source>
        <dbReference type="Pfam" id="PF00745"/>
    </source>
</evidence>
<name>A0ABV8U3P7_9ACTN</name>
<dbReference type="InterPro" id="IPR000343">
    <property type="entry name" value="4pyrrol_synth_GluRdtase"/>
</dbReference>
<feature type="compositionally biased region" description="Low complexity" evidence="10">
    <location>
        <begin position="434"/>
        <end position="450"/>
    </location>
</feature>
<feature type="binding site" evidence="8">
    <location>
        <position position="118"/>
    </location>
    <ligand>
        <name>substrate</name>
    </ligand>
</feature>
<comment type="domain">
    <text evidence="8">Possesses an unusual extended V-shaped dimeric structure with each monomer consisting of three distinct domains arranged along a curved 'spinal' alpha-helix. The N-terminal catalytic domain specifically recognizes the glutamate moiety of the substrate. The second domain is the NADPH-binding domain, and the third C-terminal domain is responsible for dimerization.</text>
</comment>
<evidence type="ECO:0000256" key="10">
    <source>
        <dbReference type="SAM" id="MobiDB-lite"/>
    </source>
</evidence>
<evidence type="ECO:0000256" key="7">
    <source>
        <dbReference type="ARBA" id="ARBA00047464"/>
    </source>
</evidence>
<organism evidence="14 15">
    <name type="scientific">Salininema proteolyticum</name>
    <dbReference type="NCBI Taxonomy" id="1607685"/>
    <lineage>
        <taxon>Bacteria</taxon>
        <taxon>Bacillati</taxon>
        <taxon>Actinomycetota</taxon>
        <taxon>Actinomycetes</taxon>
        <taxon>Glycomycetales</taxon>
        <taxon>Glycomycetaceae</taxon>
        <taxon>Salininema</taxon>
    </lineage>
</organism>
<dbReference type="PANTHER" id="PTHR43013:SF1">
    <property type="entry name" value="GLUTAMYL-TRNA REDUCTASE"/>
    <property type="match status" value="1"/>
</dbReference>
<dbReference type="Gene3D" id="3.30.460.30">
    <property type="entry name" value="Glutamyl-tRNA reductase, N-terminal domain"/>
    <property type="match status" value="1"/>
</dbReference>
<feature type="binding site" evidence="8">
    <location>
        <begin position="188"/>
        <end position="193"/>
    </location>
    <ligand>
        <name>NADP(+)</name>
        <dbReference type="ChEBI" id="CHEBI:58349"/>
    </ligand>
</feature>
<dbReference type="SUPFAM" id="SSF69742">
    <property type="entry name" value="Glutamyl tRNA-reductase catalytic, N-terminal domain"/>
    <property type="match status" value="1"/>
</dbReference>
<evidence type="ECO:0000256" key="8">
    <source>
        <dbReference type="HAMAP-Rule" id="MF_00087"/>
    </source>
</evidence>
<evidence type="ECO:0000256" key="1">
    <source>
        <dbReference type="ARBA" id="ARBA00005059"/>
    </source>
</evidence>
<gene>
    <name evidence="8 14" type="primary">hemA</name>
    <name evidence="14" type="ORF">ACFPET_18730</name>
</gene>
<dbReference type="RefSeq" id="WP_380624025.1">
    <property type="nucleotide sequence ID" value="NZ_JBHSDK010000028.1"/>
</dbReference>
<comment type="pathway">
    <text evidence="1 8 9">Porphyrin-containing compound metabolism; protoporphyrin-IX biosynthesis; 5-aminolevulinate from L-glutamyl-tRNA(Glu): step 1/2.</text>
</comment>
<dbReference type="GO" id="GO:0008883">
    <property type="term" value="F:glutamyl-tRNA reductase activity"/>
    <property type="evidence" value="ECO:0007669"/>
    <property type="project" value="UniProtKB-EC"/>
</dbReference>
<dbReference type="InterPro" id="IPR006151">
    <property type="entry name" value="Shikm_DH/Glu-tRNA_Rdtase"/>
</dbReference>
<evidence type="ECO:0000256" key="4">
    <source>
        <dbReference type="ARBA" id="ARBA00022857"/>
    </source>
</evidence>
<feature type="binding site" evidence="8">
    <location>
        <begin position="49"/>
        <end position="52"/>
    </location>
    <ligand>
        <name>substrate</name>
    </ligand>
</feature>
<dbReference type="HAMAP" id="MF_00087">
    <property type="entry name" value="Glu_tRNA_reductase"/>
    <property type="match status" value="1"/>
</dbReference>
<feature type="region of interest" description="Disordered" evidence="10">
    <location>
        <begin position="429"/>
        <end position="450"/>
    </location>
</feature>
<accession>A0ABV8U3P7</accession>
<evidence type="ECO:0000259" key="12">
    <source>
        <dbReference type="Pfam" id="PF01488"/>
    </source>
</evidence>
<dbReference type="SUPFAM" id="SSF51735">
    <property type="entry name" value="NAD(P)-binding Rossmann-fold domains"/>
    <property type="match status" value="1"/>
</dbReference>
<dbReference type="EC" id="1.2.1.70" evidence="3 8"/>
<dbReference type="EMBL" id="JBHSDK010000028">
    <property type="protein sequence ID" value="MFC4337241.1"/>
    <property type="molecule type" value="Genomic_DNA"/>
</dbReference>
<comment type="subunit">
    <text evidence="8">Homodimer.</text>
</comment>
<evidence type="ECO:0000256" key="6">
    <source>
        <dbReference type="ARBA" id="ARBA00023244"/>
    </source>
</evidence>
<dbReference type="Proteomes" id="UP001595823">
    <property type="component" value="Unassembled WGS sequence"/>
</dbReference>
<keyword evidence="4 8" id="KW-0521">NADP</keyword>
<feature type="binding site" evidence="8">
    <location>
        <position position="107"/>
    </location>
    <ligand>
        <name>substrate</name>
    </ligand>
</feature>
<dbReference type="PANTHER" id="PTHR43013">
    <property type="entry name" value="GLUTAMYL-TRNA REDUCTASE"/>
    <property type="match status" value="1"/>
</dbReference>
<evidence type="ECO:0000256" key="9">
    <source>
        <dbReference type="RuleBase" id="RU000584"/>
    </source>
</evidence>
<evidence type="ECO:0000259" key="13">
    <source>
        <dbReference type="Pfam" id="PF05201"/>
    </source>
</evidence>
<dbReference type="InterPro" id="IPR036343">
    <property type="entry name" value="GluRdtase_N_sf"/>
</dbReference>
<dbReference type="Pfam" id="PF05201">
    <property type="entry name" value="GlutR_N"/>
    <property type="match status" value="1"/>
</dbReference>
<evidence type="ECO:0000313" key="15">
    <source>
        <dbReference type="Proteomes" id="UP001595823"/>
    </source>
</evidence>
<feature type="site" description="Important for activity" evidence="8">
    <location>
        <position position="97"/>
    </location>
</feature>
<comment type="caution">
    <text evidence="14">The sequence shown here is derived from an EMBL/GenBank/DDBJ whole genome shotgun (WGS) entry which is preliminary data.</text>
</comment>
<feature type="domain" description="Tetrapyrrole biosynthesis glutamyl-tRNA reductase dimerisation" evidence="11">
    <location>
        <begin position="311"/>
        <end position="409"/>
    </location>
</feature>
<comment type="similarity">
    <text evidence="2 8 9">Belongs to the glutamyl-tRNA reductase family.</text>
</comment>
<dbReference type="SUPFAM" id="SSF69075">
    <property type="entry name" value="Glutamyl tRNA-reductase dimerization domain"/>
    <property type="match status" value="1"/>
</dbReference>
<dbReference type="InterPro" id="IPR036453">
    <property type="entry name" value="GluRdtase_dimer_dom_sf"/>
</dbReference>
<proteinExistence type="inferred from homology"/>